<keyword evidence="2" id="KW-1185">Reference proteome</keyword>
<evidence type="ECO:0000313" key="1">
    <source>
        <dbReference type="EMBL" id="CAC5419511.1"/>
    </source>
</evidence>
<dbReference type="EMBL" id="CACVKT020009033">
    <property type="protein sequence ID" value="CAC5419511.1"/>
    <property type="molecule type" value="Genomic_DNA"/>
</dbReference>
<organism evidence="1 2">
    <name type="scientific">Mytilus coruscus</name>
    <name type="common">Sea mussel</name>
    <dbReference type="NCBI Taxonomy" id="42192"/>
    <lineage>
        <taxon>Eukaryota</taxon>
        <taxon>Metazoa</taxon>
        <taxon>Spiralia</taxon>
        <taxon>Lophotrochozoa</taxon>
        <taxon>Mollusca</taxon>
        <taxon>Bivalvia</taxon>
        <taxon>Autobranchia</taxon>
        <taxon>Pteriomorphia</taxon>
        <taxon>Mytilida</taxon>
        <taxon>Mytiloidea</taxon>
        <taxon>Mytilidae</taxon>
        <taxon>Mytilinae</taxon>
        <taxon>Mytilus</taxon>
    </lineage>
</organism>
<accession>A0A6J8EKC6</accession>
<gene>
    <name evidence="1" type="ORF">MCOR_51840</name>
</gene>
<dbReference type="Proteomes" id="UP000507470">
    <property type="component" value="Unassembled WGS sequence"/>
</dbReference>
<sequence length="179" mass="20177">MPESKCILIIDIDSLISIHSVTTENSYFAVNSFSNLLTVGGDQTLEIISEDGKVNRTFPVPGKSSSSLRCIRKRSDDSLLFTNFYDLYCIRLIDGTNLFKYSSTIEARGIAEDKYGCLYIADKVQKNIHRIAPDGSFIGFVGQKEDVHEYPIALRFNSDYSKLYVGLSRSDKMLVFQCK</sequence>
<dbReference type="OrthoDB" id="10375664at2759"/>
<proteinExistence type="predicted"/>
<evidence type="ECO:0000313" key="2">
    <source>
        <dbReference type="Proteomes" id="UP000507470"/>
    </source>
</evidence>
<reference evidence="1 2" key="1">
    <citation type="submission" date="2020-06" db="EMBL/GenBank/DDBJ databases">
        <authorList>
            <person name="Li R."/>
            <person name="Bekaert M."/>
        </authorList>
    </citation>
    <scope>NUCLEOTIDE SEQUENCE [LARGE SCALE GENOMIC DNA]</scope>
    <source>
        <strain evidence="2">wild</strain>
    </source>
</reference>
<dbReference type="SUPFAM" id="SSF101898">
    <property type="entry name" value="NHL repeat"/>
    <property type="match status" value="1"/>
</dbReference>
<dbReference type="InterPro" id="IPR011042">
    <property type="entry name" value="6-blade_b-propeller_TolB-like"/>
</dbReference>
<protein>
    <submittedName>
        <fullName evidence="1">Uncharacterized protein</fullName>
    </submittedName>
</protein>
<name>A0A6J8EKC6_MYTCO</name>
<dbReference type="AlphaFoldDB" id="A0A6J8EKC6"/>
<dbReference type="Gene3D" id="2.120.10.30">
    <property type="entry name" value="TolB, C-terminal domain"/>
    <property type="match status" value="1"/>
</dbReference>